<evidence type="ECO:0000259" key="1">
    <source>
        <dbReference type="Pfam" id="PF00462"/>
    </source>
</evidence>
<dbReference type="InterPro" id="IPR002109">
    <property type="entry name" value="Glutaredoxin"/>
</dbReference>
<evidence type="ECO:0000313" key="2">
    <source>
        <dbReference type="EMBL" id="GAP00151.1"/>
    </source>
</evidence>
<keyword evidence="3" id="KW-1185">Reference proteome</keyword>
<dbReference type="RefSeq" id="WP_061993492.1">
    <property type="nucleotide sequence ID" value="NZ_DF968005.1"/>
</dbReference>
<feature type="domain" description="Glutaredoxin" evidence="1">
    <location>
        <begin position="3"/>
        <end position="50"/>
    </location>
</feature>
<dbReference type="CDD" id="cd02976">
    <property type="entry name" value="NrdH"/>
    <property type="match status" value="1"/>
</dbReference>
<reference evidence="2 3" key="1">
    <citation type="journal article" date="2015" name="BMC Genomics">
        <title>Comparative genomics of Fructobacillus spp. and Leuconostoc spp. reveals niche-specific evolution of Fructobacillus spp.</title>
        <authorList>
            <person name="Endo A."/>
            <person name="Tanizawa Y."/>
            <person name="Tanaka N."/>
            <person name="Maeno S."/>
            <person name="Kumar H."/>
            <person name="Shiwa Y."/>
            <person name="Okada S."/>
            <person name="Yoshikawa H."/>
            <person name="Dicks L."/>
            <person name="Nakagawa J."/>
            <person name="Arita M."/>
        </authorList>
    </citation>
    <scope>NUCLEOTIDE SEQUENCE [LARGE SCALE GENOMIC DNA]</scope>
    <source>
        <strain evidence="2 3">JCM 12225</strain>
    </source>
</reference>
<protein>
    <submittedName>
        <fullName evidence="2">Glutaredoxin</fullName>
    </submittedName>
</protein>
<dbReference type="SUPFAM" id="SSF52833">
    <property type="entry name" value="Thioredoxin-like"/>
    <property type="match status" value="1"/>
</dbReference>
<dbReference type="EMBL" id="DF968005">
    <property type="protein sequence ID" value="GAP00151.1"/>
    <property type="molecule type" value="Genomic_DNA"/>
</dbReference>
<name>A0A0K8MHW5_9LACO</name>
<dbReference type="PROSITE" id="PS51354">
    <property type="entry name" value="GLUTAREDOXIN_2"/>
    <property type="match status" value="1"/>
</dbReference>
<accession>A0A0K8MHW5</accession>
<evidence type="ECO:0000313" key="3">
    <source>
        <dbReference type="Proteomes" id="UP000253891"/>
    </source>
</evidence>
<dbReference type="Proteomes" id="UP000253891">
    <property type="component" value="Unassembled WGS sequence"/>
</dbReference>
<dbReference type="InterPro" id="IPR036249">
    <property type="entry name" value="Thioredoxin-like_sf"/>
</dbReference>
<organism evidence="2 3">
    <name type="scientific">Fructobacillus ficulneus</name>
    <dbReference type="NCBI Taxonomy" id="157463"/>
    <lineage>
        <taxon>Bacteria</taxon>
        <taxon>Bacillati</taxon>
        <taxon>Bacillota</taxon>
        <taxon>Bacilli</taxon>
        <taxon>Lactobacillales</taxon>
        <taxon>Lactobacillaceae</taxon>
        <taxon>Fructobacillus</taxon>
    </lineage>
</organism>
<dbReference type="Pfam" id="PF00462">
    <property type="entry name" value="Glutaredoxin"/>
    <property type="match status" value="1"/>
</dbReference>
<dbReference type="Gene3D" id="3.40.30.10">
    <property type="entry name" value="Glutaredoxin"/>
    <property type="match status" value="1"/>
</dbReference>
<dbReference type="OrthoDB" id="9795531at2"/>
<dbReference type="AlphaFoldDB" id="A0A0K8MHW5"/>
<gene>
    <name evidence="2" type="ORF">FFIC_281600</name>
</gene>
<proteinExistence type="predicted"/>
<dbReference type="STRING" id="157463.GCA_001047075_01059"/>
<sequence length="76" mass="8768">MLKLYTRRTCAECAATKLYLKTKKVDYEEISLDKNPDLYDRFKAEGKKRTPIVESSIGDWLGFSPKKLSEYAQSLS</sequence>